<evidence type="ECO:0000313" key="10">
    <source>
        <dbReference type="EMBL" id="TTO15640.1"/>
    </source>
</evidence>
<dbReference type="InterPro" id="IPR033122">
    <property type="entry name" value="LETM1-like_RBD"/>
</dbReference>
<dbReference type="Proteomes" id="UP000319801">
    <property type="component" value="Unassembled WGS sequence"/>
</dbReference>
<dbReference type="OrthoDB" id="73691at2759"/>
<evidence type="ECO:0000256" key="4">
    <source>
        <dbReference type="ARBA" id="ARBA00022989"/>
    </source>
</evidence>
<dbReference type="AlphaFoldDB" id="A0A556VTW3"/>
<evidence type="ECO:0000256" key="8">
    <source>
        <dbReference type="SAM" id="Phobius"/>
    </source>
</evidence>
<evidence type="ECO:0000313" key="11">
    <source>
        <dbReference type="Proteomes" id="UP000319801"/>
    </source>
</evidence>
<accession>A0A556VTW3</accession>
<keyword evidence="2 8" id="KW-0812">Transmembrane</keyword>
<keyword evidence="4 8" id="KW-1133">Transmembrane helix</keyword>
<evidence type="ECO:0000256" key="3">
    <source>
        <dbReference type="ARBA" id="ARBA00022792"/>
    </source>
</evidence>
<dbReference type="Pfam" id="PF07766">
    <property type="entry name" value="LETM1_RBD"/>
    <property type="match status" value="1"/>
</dbReference>
<evidence type="ECO:0000256" key="7">
    <source>
        <dbReference type="PROSITE-ProRule" id="PRU01094"/>
    </source>
</evidence>
<feature type="transmembrane region" description="Helical" evidence="8">
    <location>
        <begin position="139"/>
        <end position="161"/>
    </location>
</feature>
<proteinExistence type="predicted"/>
<evidence type="ECO:0000256" key="2">
    <source>
        <dbReference type="ARBA" id="ARBA00022692"/>
    </source>
</evidence>
<evidence type="ECO:0000256" key="5">
    <source>
        <dbReference type="ARBA" id="ARBA00023128"/>
    </source>
</evidence>
<reference evidence="10 11" key="1">
    <citation type="journal article" date="2019" name="Genome Biol. Evol.">
        <title>Whole-Genome Sequencing of the Giant Devil Catfish, Bagarius yarrelli.</title>
        <authorList>
            <person name="Jiang W."/>
            <person name="Lv Y."/>
            <person name="Cheng L."/>
            <person name="Yang K."/>
            <person name="Chao B."/>
            <person name="Wang X."/>
            <person name="Li Y."/>
            <person name="Pan X."/>
            <person name="You X."/>
            <person name="Zhang Y."/>
            <person name="Yang J."/>
            <person name="Li J."/>
            <person name="Zhang X."/>
            <person name="Liu S."/>
            <person name="Sun C."/>
            <person name="Yang J."/>
            <person name="Shi Q."/>
        </authorList>
    </citation>
    <scope>NUCLEOTIDE SEQUENCE [LARGE SCALE GENOMIC DNA]</scope>
    <source>
        <strain evidence="10">JWS20170419001</strain>
        <tissue evidence="10">Muscle</tissue>
    </source>
</reference>
<dbReference type="PANTHER" id="PTHR14009:SF13">
    <property type="entry name" value="LETM1 DOMAIN-CONTAINING PROTEIN 1"/>
    <property type="match status" value="1"/>
</dbReference>
<organism evidence="10 11">
    <name type="scientific">Bagarius yarrelli</name>
    <name type="common">Goonch</name>
    <name type="synonym">Bagrus yarrelli</name>
    <dbReference type="NCBI Taxonomy" id="175774"/>
    <lineage>
        <taxon>Eukaryota</taxon>
        <taxon>Metazoa</taxon>
        <taxon>Chordata</taxon>
        <taxon>Craniata</taxon>
        <taxon>Vertebrata</taxon>
        <taxon>Euteleostomi</taxon>
        <taxon>Actinopterygii</taxon>
        <taxon>Neopterygii</taxon>
        <taxon>Teleostei</taxon>
        <taxon>Ostariophysi</taxon>
        <taxon>Siluriformes</taxon>
        <taxon>Sisoridae</taxon>
        <taxon>Sisorinae</taxon>
        <taxon>Bagarius</taxon>
    </lineage>
</organism>
<evidence type="ECO:0000259" key="9">
    <source>
        <dbReference type="PROSITE" id="PS51758"/>
    </source>
</evidence>
<dbReference type="PROSITE" id="PS51758">
    <property type="entry name" value="LETM1_RBD"/>
    <property type="match status" value="1"/>
</dbReference>
<name>A0A556VTW3_BAGYA</name>
<keyword evidence="6 8" id="KW-0472">Membrane</keyword>
<evidence type="ECO:0000256" key="1">
    <source>
        <dbReference type="ARBA" id="ARBA00004434"/>
    </source>
</evidence>
<feature type="domain" description="Letm1 RBD" evidence="9">
    <location>
        <begin position="163"/>
        <end position="349"/>
    </location>
</feature>
<dbReference type="GO" id="GO:0030003">
    <property type="term" value="P:intracellular monoatomic cation homeostasis"/>
    <property type="evidence" value="ECO:0007669"/>
    <property type="project" value="TreeGrafter"/>
</dbReference>
<dbReference type="EMBL" id="VCAZ01000251">
    <property type="protein sequence ID" value="TTO15640.1"/>
    <property type="molecule type" value="Genomic_DNA"/>
</dbReference>
<comment type="caution">
    <text evidence="10">The sequence shown here is derived from an EMBL/GenBank/DDBJ whole genome shotgun (WGS) entry which is preliminary data.</text>
</comment>
<keyword evidence="3" id="KW-0999">Mitochondrion inner membrane</keyword>
<evidence type="ECO:0000256" key="6">
    <source>
        <dbReference type="ARBA" id="ARBA00023136"/>
    </source>
</evidence>
<comment type="subcellular location">
    <subcellularLocation>
        <location evidence="1">Mitochondrion inner membrane</location>
        <topology evidence="1">Single-pass membrane protein</topology>
    </subcellularLocation>
</comment>
<sequence length="382" mass="44226">MAPSCMFMCSGVSMTFLRGIRYTSLTASFCRPALSNTQLRLCLASQYSSSQARLGLGQNIAAKLKWANEKYERFLQRRFPRFYVLYSTFIRGFRLFLEDAREVHRIRIRMIKNNMDPRTLPYREMEKLRQFHRDMIKSIPLLIISIPPFANYLVFVLMYLYPRQLLIRHFWTPQQSVDFQAAYHAQRARHHQPLLGGLKTTASLLTHQQLKSRLTELCCKVQSGVQPAGSDLHAVRSLFSGPPLGIRRMGADQMRLNSHALELMHLDRAIISLGLHQLNELELKEACYTRGLNVEHLSPAECRDWLSHWLQFSMHLKDVAVFACHDASDGKLPEHTTRLIRPCNLPVEDQENLKRREGTSRCYQRLTRTVSGTYSKPSQSEC</sequence>
<dbReference type="GO" id="GO:0043022">
    <property type="term" value="F:ribosome binding"/>
    <property type="evidence" value="ECO:0007669"/>
    <property type="project" value="InterPro"/>
</dbReference>
<keyword evidence="5 7" id="KW-0496">Mitochondrion</keyword>
<dbReference type="InterPro" id="IPR044202">
    <property type="entry name" value="LETM1/MDM38-like"/>
</dbReference>
<keyword evidence="11" id="KW-1185">Reference proteome</keyword>
<gene>
    <name evidence="10" type="ORF">Baya_15876</name>
</gene>
<dbReference type="PANTHER" id="PTHR14009">
    <property type="entry name" value="LEUCINE ZIPPER-EF-HAND CONTAINING TRANSMEMBRANE PROTEIN"/>
    <property type="match status" value="1"/>
</dbReference>
<dbReference type="GO" id="GO:0005743">
    <property type="term" value="C:mitochondrial inner membrane"/>
    <property type="evidence" value="ECO:0007669"/>
    <property type="project" value="UniProtKB-SubCell"/>
</dbReference>
<protein>
    <submittedName>
        <fullName evidence="10">LETM1 domain-containing protein 1</fullName>
    </submittedName>
</protein>